<evidence type="ECO:0000256" key="2">
    <source>
        <dbReference type="ARBA" id="ARBA00023125"/>
    </source>
</evidence>
<protein>
    <submittedName>
        <fullName evidence="6">TetR family transcriptional regulator</fullName>
    </submittedName>
</protein>
<dbReference type="InterPro" id="IPR001647">
    <property type="entry name" value="HTH_TetR"/>
</dbReference>
<keyword evidence="1" id="KW-0805">Transcription regulation</keyword>
<dbReference type="GO" id="GO:0003700">
    <property type="term" value="F:DNA-binding transcription factor activity"/>
    <property type="evidence" value="ECO:0007669"/>
    <property type="project" value="TreeGrafter"/>
</dbReference>
<reference evidence="6 7" key="1">
    <citation type="submission" date="2019-07" db="EMBL/GenBank/DDBJ databases">
        <title>Analysis of the biochemical properties, biological activity and biotechnological potential of siderophores and biosurfactants produced by Antarctic psychrotolerant bacteria.</title>
        <authorList>
            <person name="Styczynski M."/>
            <person name="Krucon T."/>
            <person name="Decewicz P."/>
            <person name="Dziewit L."/>
        </authorList>
    </citation>
    <scope>NUCLEOTIDE SEQUENCE [LARGE SCALE GENOMIC DNA]</scope>
    <source>
        <strain evidence="6 7">ANT_H27</strain>
    </source>
</reference>
<dbReference type="OrthoDB" id="8688418at2"/>
<evidence type="ECO:0000256" key="3">
    <source>
        <dbReference type="ARBA" id="ARBA00023163"/>
    </source>
</evidence>
<comment type="caution">
    <text evidence="6">The sequence shown here is derived from an EMBL/GenBank/DDBJ whole genome shotgun (WGS) entry which is preliminary data.</text>
</comment>
<evidence type="ECO:0000313" key="6">
    <source>
        <dbReference type="EMBL" id="KAA0977574.1"/>
    </source>
</evidence>
<dbReference type="PROSITE" id="PS50977">
    <property type="entry name" value="HTH_TETR_2"/>
    <property type="match status" value="1"/>
</dbReference>
<gene>
    <name evidence="6" type="ORF">FQ154_07605</name>
</gene>
<evidence type="ECO:0000256" key="1">
    <source>
        <dbReference type="ARBA" id="ARBA00023015"/>
    </source>
</evidence>
<dbReference type="SUPFAM" id="SSF46689">
    <property type="entry name" value="Homeodomain-like"/>
    <property type="match status" value="1"/>
</dbReference>
<dbReference type="InterPro" id="IPR050109">
    <property type="entry name" value="HTH-type_TetR-like_transc_reg"/>
</dbReference>
<dbReference type="Proteomes" id="UP000323856">
    <property type="component" value="Unassembled WGS sequence"/>
</dbReference>
<dbReference type="Gene3D" id="1.10.10.60">
    <property type="entry name" value="Homeodomain-like"/>
    <property type="match status" value="1"/>
</dbReference>
<accession>A0A5B0EES8</accession>
<dbReference type="GO" id="GO:0000976">
    <property type="term" value="F:transcription cis-regulatory region binding"/>
    <property type="evidence" value="ECO:0007669"/>
    <property type="project" value="TreeGrafter"/>
</dbReference>
<dbReference type="InterPro" id="IPR009057">
    <property type="entry name" value="Homeodomain-like_sf"/>
</dbReference>
<dbReference type="PANTHER" id="PTHR30055">
    <property type="entry name" value="HTH-TYPE TRANSCRIPTIONAL REGULATOR RUTR"/>
    <property type="match status" value="1"/>
</dbReference>
<keyword evidence="3" id="KW-0804">Transcription</keyword>
<feature type="domain" description="HTH tetR-type" evidence="5">
    <location>
        <begin position="17"/>
        <end position="77"/>
    </location>
</feature>
<feature type="DNA-binding region" description="H-T-H motif" evidence="4">
    <location>
        <begin position="40"/>
        <end position="59"/>
    </location>
</feature>
<dbReference type="EMBL" id="VOBL01000006">
    <property type="protein sequence ID" value="KAA0977574.1"/>
    <property type="molecule type" value="Genomic_DNA"/>
</dbReference>
<organism evidence="6 7">
    <name type="scientific">Paeniglutamicibacter gangotriensis</name>
    <dbReference type="NCBI Taxonomy" id="254787"/>
    <lineage>
        <taxon>Bacteria</taxon>
        <taxon>Bacillati</taxon>
        <taxon>Actinomycetota</taxon>
        <taxon>Actinomycetes</taxon>
        <taxon>Micrococcales</taxon>
        <taxon>Micrococcaceae</taxon>
        <taxon>Paeniglutamicibacter</taxon>
    </lineage>
</organism>
<dbReference type="PANTHER" id="PTHR30055:SF238">
    <property type="entry name" value="MYCOFACTOCIN BIOSYNTHESIS TRANSCRIPTIONAL REGULATOR MFTR-RELATED"/>
    <property type="match status" value="1"/>
</dbReference>
<name>A0A5B0EES8_9MICC</name>
<evidence type="ECO:0000259" key="5">
    <source>
        <dbReference type="PROSITE" id="PS50977"/>
    </source>
</evidence>
<dbReference type="AlphaFoldDB" id="A0A5B0EES8"/>
<dbReference type="Pfam" id="PF00440">
    <property type="entry name" value="TetR_N"/>
    <property type="match status" value="1"/>
</dbReference>
<evidence type="ECO:0000256" key="4">
    <source>
        <dbReference type="PROSITE-ProRule" id="PRU00335"/>
    </source>
</evidence>
<proteinExistence type="predicted"/>
<sequence length="219" mass="23810">MDLPFSPPVSRRELNKAATRQAIVRSVFEQLQSVGYEGLTAESVADAAGVSRRTFFNYFPSIEAALNEPTKLLLENAVAVLDEVDPGIDLLSAAVTAVESLVDPALLEPIANLYLLASEHPQMARMQLEAWNDCAEALTEIITARAPNGTELAARVFAQCIIGAGKAAFGQWSRRLTEAPDPADPRRTQMLRATLAEAIAQLRDGFPSLQQRAQHTRKA</sequence>
<keyword evidence="2 4" id="KW-0238">DNA-binding</keyword>
<dbReference type="Gene3D" id="1.10.357.10">
    <property type="entry name" value="Tetracycline Repressor, domain 2"/>
    <property type="match status" value="1"/>
</dbReference>
<evidence type="ECO:0000313" key="7">
    <source>
        <dbReference type="Proteomes" id="UP000323856"/>
    </source>
</evidence>